<evidence type="ECO:0000313" key="4">
    <source>
        <dbReference type="Proteomes" id="UP001141992"/>
    </source>
</evidence>
<dbReference type="Gene3D" id="3.40.190.10">
    <property type="entry name" value="Periplasmic binding protein-like II"/>
    <property type="match status" value="1"/>
</dbReference>
<dbReference type="SUPFAM" id="SSF53850">
    <property type="entry name" value="Periplasmic binding protein-like II"/>
    <property type="match status" value="1"/>
</dbReference>
<name>A0A9X3L2Z4_ALCXX</name>
<dbReference type="InterPro" id="IPR005064">
    <property type="entry name" value="BUG"/>
</dbReference>
<evidence type="ECO:0000256" key="1">
    <source>
        <dbReference type="ARBA" id="ARBA00006987"/>
    </source>
</evidence>
<comment type="caution">
    <text evidence="3">The sequence shown here is derived from an EMBL/GenBank/DDBJ whole genome shotgun (WGS) entry which is preliminary data.</text>
</comment>
<dbReference type="InterPro" id="IPR042100">
    <property type="entry name" value="Bug_dom1"/>
</dbReference>
<proteinExistence type="inferred from homology"/>
<dbReference type="RefSeq" id="WP_081398535.1">
    <property type="nucleotide sequence ID" value="NZ_JAJLPE010000284.1"/>
</dbReference>
<evidence type="ECO:0000256" key="2">
    <source>
        <dbReference type="SAM" id="SignalP"/>
    </source>
</evidence>
<feature type="signal peptide" evidence="2">
    <location>
        <begin position="1"/>
        <end position="26"/>
    </location>
</feature>
<protein>
    <submittedName>
        <fullName evidence="3">Tripartite tricarboxylate transporter substrate binding protein</fullName>
    </submittedName>
</protein>
<accession>A0A9X3L2Z4</accession>
<organism evidence="3 4">
    <name type="scientific">Alcaligenes xylosoxydans xylosoxydans</name>
    <name type="common">Achromobacter xylosoxidans</name>
    <dbReference type="NCBI Taxonomy" id="85698"/>
    <lineage>
        <taxon>Bacteria</taxon>
        <taxon>Pseudomonadati</taxon>
        <taxon>Pseudomonadota</taxon>
        <taxon>Betaproteobacteria</taxon>
        <taxon>Burkholderiales</taxon>
        <taxon>Alcaligenaceae</taxon>
        <taxon>Achromobacter</taxon>
    </lineage>
</organism>
<dbReference type="Proteomes" id="UP001141992">
    <property type="component" value="Unassembled WGS sequence"/>
</dbReference>
<dbReference type="AlphaFoldDB" id="A0A9X3L2Z4"/>
<dbReference type="CDD" id="cd07012">
    <property type="entry name" value="PBP2_Bug_TTT"/>
    <property type="match status" value="1"/>
</dbReference>
<gene>
    <name evidence="3" type="ORF">O9570_25235</name>
</gene>
<dbReference type="EMBL" id="JAPZVI010000029">
    <property type="protein sequence ID" value="MCZ8404784.1"/>
    <property type="molecule type" value="Genomic_DNA"/>
</dbReference>
<feature type="chain" id="PRO_5040871551" evidence="2">
    <location>
        <begin position="27"/>
        <end position="327"/>
    </location>
</feature>
<dbReference type="Pfam" id="PF03401">
    <property type="entry name" value="TctC"/>
    <property type="match status" value="1"/>
</dbReference>
<dbReference type="PANTHER" id="PTHR42928">
    <property type="entry name" value="TRICARBOXYLATE-BINDING PROTEIN"/>
    <property type="match status" value="1"/>
</dbReference>
<sequence length="327" mass="35037">MNFAKKTWCSAYVAATLAVCPMLVGAAEAYPSQPIRIVDAYPAGGSTDVLARYLGSRISSNWGQPVVVENRGGASGQIGANYVAKSKADGYTFLVTPNPDILILGPLLYKHLPYVRDDFVPVAIVADVPLVLVVNSQSGIGDVKQLITRAKSEPQKLTYGSAGQGSTHHLSAELFTKMAEIEMIHVPFRGTAPAVQDLLGGHVDMVISPISAVLPHIKAGKLKALAVTGTKRAQALPNIPTLTESSLPGYESTLWVSLVAPKGTPEPILKKWNDAVSLEMKSEEARAMLAEQGIESASASMAEIRARIDRETQRWRTLIESRGIVVE</sequence>
<dbReference type="Gene3D" id="3.40.190.150">
    <property type="entry name" value="Bordetella uptake gene, domain 1"/>
    <property type="match status" value="1"/>
</dbReference>
<reference evidence="3" key="1">
    <citation type="submission" date="2022-12" db="EMBL/GenBank/DDBJ databases">
        <authorList>
            <person name="Voronina O.L."/>
            <person name="Kunda M.S."/>
            <person name="Ryzhova N."/>
            <person name="Aksenova E.I."/>
        </authorList>
    </citation>
    <scope>NUCLEOTIDE SEQUENCE</scope>
    <source>
        <strain evidence="3">SCCH136:Ach223948</strain>
    </source>
</reference>
<keyword evidence="2" id="KW-0732">Signal</keyword>
<dbReference type="PANTHER" id="PTHR42928:SF5">
    <property type="entry name" value="BLR1237 PROTEIN"/>
    <property type="match status" value="1"/>
</dbReference>
<evidence type="ECO:0000313" key="3">
    <source>
        <dbReference type="EMBL" id="MCZ8404784.1"/>
    </source>
</evidence>
<comment type="similarity">
    <text evidence="1">Belongs to the UPF0065 (bug) family.</text>
</comment>
<dbReference type="PIRSF" id="PIRSF017082">
    <property type="entry name" value="YflP"/>
    <property type="match status" value="1"/>
</dbReference>